<keyword evidence="1" id="KW-1133">Transmembrane helix</keyword>
<dbReference type="AlphaFoldDB" id="A0AAP3XRD2"/>
<organism evidence="2 3">
    <name type="scientific">Marinimicrococcus flavescens</name>
    <dbReference type="NCBI Taxonomy" id="3031815"/>
    <lineage>
        <taxon>Bacteria</taxon>
        <taxon>Pseudomonadati</taxon>
        <taxon>Pseudomonadota</taxon>
        <taxon>Alphaproteobacteria</taxon>
        <taxon>Geminicoccales</taxon>
        <taxon>Geminicoccaceae</taxon>
        <taxon>Marinimicrococcus</taxon>
    </lineage>
</organism>
<protein>
    <submittedName>
        <fullName evidence="2">Uncharacterized protein</fullName>
    </submittedName>
</protein>
<evidence type="ECO:0000313" key="2">
    <source>
        <dbReference type="EMBL" id="MDF1586557.1"/>
    </source>
</evidence>
<accession>A0AAP3XRD2</accession>
<comment type="caution">
    <text evidence="2">The sequence shown here is derived from an EMBL/GenBank/DDBJ whole genome shotgun (WGS) entry which is preliminary data.</text>
</comment>
<name>A0AAP3XRD2_9PROT</name>
<evidence type="ECO:0000256" key="1">
    <source>
        <dbReference type="SAM" id="Phobius"/>
    </source>
</evidence>
<keyword evidence="1" id="KW-0472">Membrane</keyword>
<keyword evidence="1" id="KW-0812">Transmembrane</keyword>
<proteinExistence type="predicted"/>
<gene>
    <name evidence="2" type="ORF">PZ740_09185</name>
</gene>
<sequence>MSSTPTASSHPAQPAPQPAPETFGLLGPVLGGIFLLWILIVAAVAQNV</sequence>
<reference evidence="2 3" key="1">
    <citation type="submission" date="2023-03" db="EMBL/GenBank/DDBJ databases">
        <title>YIM 152171 draft genome.</title>
        <authorList>
            <person name="Yang Z."/>
        </authorList>
    </citation>
    <scope>NUCLEOTIDE SEQUENCE [LARGE SCALE GENOMIC DNA]</scope>
    <source>
        <strain evidence="2 3">YIM 152171</strain>
    </source>
</reference>
<dbReference type="RefSeq" id="WP_327788973.1">
    <property type="nucleotide sequence ID" value="NZ_JARGEQ010000091.1"/>
</dbReference>
<dbReference type="Proteomes" id="UP001301140">
    <property type="component" value="Unassembled WGS sequence"/>
</dbReference>
<feature type="transmembrane region" description="Helical" evidence="1">
    <location>
        <begin position="23"/>
        <end position="45"/>
    </location>
</feature>
<keyword evidence="3" id="KW-1185">Reference proteome</keyword>
<dbReference type="EMBL" id="JARGEQ010000091">
    <property type="protein sequence ID" value="MDF1586557.1"/>
    <property type="molecule type" value="Genomic_DNA"/>
</dbReference>
<evidence type="ECO:0000313" key="3">
    <source>
        <dbReference type="Proteomes" id="UP001301140"/>
    </source>
</evidence>